<evidence type="ECO:0000259" key="1">
    <source>
        <dbReference type="Pfam" id="PF01052"/>
    </source>
</evidence>
<name>A0ABQ3BBQ8_9GAMM</name>
<dbReference type="Pfam" id="PF01052">
    <property type="entry name" value="FliMN_C"/>
    <property type="match status" value="1"/>
</dbReference>
<evidence type="ECO:0000313" key="3">
    <source>
        <dbReference type="Proteomes" id="UP000619761"/>
    </source>
</evidence>
<dbReference type="PANTHER" id="PTHR43484:SF1">
    <property type="entry name" value="FLAGELLAR MOTOR SWITCH PROTEIN FLIN"/>
    <property type="match status" value="1"/>
</dbReference>
<proteinExistence type="predicted"/>
<gene>
    <name evidence="2" type="ORF">GCM10011613_32420</name>
</gene>
<evidence type="ECO:0000313" key="2">
    <source>
        <dbReference type="EMBL" id="GGY84876.1"/>
    </source>
</evidence>
<organism evidence="2 3">
    <name type="scientific">Cellvibrio zantedeschiae</name>
    <dbReference type="NCBI Taxonomy" id="1237077"/>
    <lineage>
        <taxon>Bacteria</taxon>
        <taxon>Pseudomonadati</taxon>
        <taxon>Pseudomonadota</taxon>
        <taxon>Gammaproteobacteria</taxon>
        <taxon>Cellvibrionales</taxon>
        <taxon>Cellvibrionaceae</taxon>
        <taxon>Cellvibrio</taxon>
    </lineage>
</organism>
<dbReference type="SUPFAM" id="SSF101801">
    <property type="entry name" value="Surface presentation of antigens (SPOA)"/>
    <property type="match status" value="1"/>
</dbReference>
<dbReference type="InterPro" id="IPR051469">
    <property type="entry name" value="FliN/MopA/SpaO"/>
</dbReference>
<protein>
    <recommendedName>
        <fullName evidence="1">Flagellar motor switch protein FliN-like C-terminal domain-containing protein</fullName>
    </recommendedName>
</protein>
<dbReference type="Proteomes" id="UP000619761">
    <property type="component" value="Unassembled WGS sequence"/>
</dbReference>
<dbReference type="PANTHER" id="PTHR43484">
    <property type="match status" value="1"/>
</dbReference>
<comment type="caution">
    <text evidence="2">The sequence shown here is derived from an EMBL/GenBank/DDBJ whole genome shotgun (WGS) entry which is preliminary data.</text>
</comment>
<reference evidence="3" key="1">
    <citation type="journal article" date="2019" name="Int. J. Syst. Evol. Microbiol.">
        <title>The Global Catalogue of Microorganisms (GCM) 10K type strain sequencing project: providing services to taxonomists for standard genome sequencing and annotation.</title>
        <authorList>
            <consortium name="The Broad Institute Genomics Platform"/>
            <consortium name="The Broad Institute Genome Sequencing Center for Infectious Disease"/>
            <person name="Wu L."/>
            <person name="Ma J."/>
        </authorList>
    </citation>
    <scope>NUCLEOTIDE SEQUENCE [LARGE SCALE GENOMIC DNA]</scope>
    <source>
        <strain evidence="3">KCTC 32239</strain>
    </source>
</reference>
<accession>A0ABQ3BBQ8</accession>
<feature type="domain" description="Flagellar motor switch protein FliN-like C-terminal" evidence="1">
    <location>
        <begin position="32"/>
        <end position="99"/>
    </location>
</feature>
<dbReference type="Gene3D" id="2.30.330.10">
    <property type="entry name" value="SpoA-like"/>
    <property type="match status" value="1"/>
</dbReference>
<dbReference type="EMBL" id="BMYZ01000003">
    <property type="protein sequence ID" value="GGY84876.1"/>
    <property type="molecule type" value="Genomic_DNA"/>
</dbReference>
<dbReference type="InterPro" id="IPR036429">
    <property type="entry name" value="SpoA-like_sf"/>
</dbReference>
<keyword evidence="3" id="KW-1185">Reference proteome</keyword>
<dbReference type="RefSeq" id="WP_189420483.1">
    <property type="nucleotide sequence ID" value="NZ_BMYZ01000003.1"/>
</dbReference>
<dbReference type="InterPro" id="IPR001543">
    <property type="entry name" value="FliN-like_C"/>
</dbReference>
<sequence length="99" mass="10765">MIEDLELSELSEKSNVTGDSLVKIDPVIYGHLKTTLEVVVGSVEMTVNQLLQLKAGSVVKMLEEVNSPMILKMDGKIVASGSLVIIDDNFGFEISEIID</sequence>